<dbReference type="EMBL" id="SNRW01027113">
    <property type="protein sequence ID" value="KAA6360317.1"/>
    <property type="molecule type" value="Genomic_DNA"/>
</dbReference>
<gene>
    <name evidence="1" type="ORF">EZS28_044156</name>
</gene>
<proteinExistence type="predicted"/>
<name>A0A5J4TQ36_9EUKA</name>
<evidence type="ECO:0000313" key="2">
    <source>
        <dbReference type="Proteomes" id="UP000324800"/>
    </source>
</evidence>
<evidence type="ECO:0000313" key="1">
    <source>
        <dbReference type="EMBL" id="KAA6360317.1"/>
    </source>
</evidence>
<dbReference type="Proteomes" id="UP000324800">
    <property type="component" value="Unassembled WGS sequence"/>
</dbReference>
<comment type="caution">
    <text evidence="1">The sequence shown here is derived from an EMBL/GenBank/DDBJ whole genome shotgun (WGS) entry which is preliminary data.</text>
</comment>
<feature type="non-terminal residue" evidence="1">
    <location>
        <position position="1"/>
    </location>
</feature>
<reference evidence="1 2" key="1">
    <citation type="submission" date="2019-03" db="EMBL/GenBank/DDBJ databases">
        <title>Single cell metagenomics reveals metabolic interactions within the superorganism composed of flagellate Streblomastix strix and complex community of Bacteroidetes bacteria on its surface.</title>
        <authorList>
            <person name="Treitli S.C."/>
            <person name="Kolisko M."/>
            <person name="Husnik F."/>
            <person name="Keeling P."/>
            <person name="Hampl V."/>
        </authorList>
    </citation>
    <scope>NUCLEOTIDE SEQUENCE [LARGE SCALE GENOMIC DNA]</scope>
    <source>
        <strain evidence="1">ST1C</strain>
    </source>
</reference>
<sequence length="460" mass="51092">WRGYLHITDGAILPEALFPTEVLVESTHPVYTNPLKAEDPDTNVGIDHATLVEFEAGLAAMQNSELIDYLYRIVLNQYVAEPVQKQFGEELGNSLITALNPLSLKAEIATLYNEVILKLADGLDLDAVINMILDKDFKEINKLNTAAGKDAIGQSLEGLTKLQLVKLIDDFIYQNNDEAAIQDWILNYLTEDEEIQNIERGPLFAAMKSTFSKDGHGTLLQSTIVQIKDVLISLTKFEKIPFTYAHDDAGNPLIIDITITELFKIFGEPLLIENPNDPVNPCEIDLISLLLSYDQDYQNWIGETLLTLGNIQLVGVIAPVYLRSFAASGEDGYVKDIMSELGSSLRGSDRYQKFIGELKTLVVDLIGTNYGTYLYQNEGDYFASLDPIINDKNVGTDGKTKFERILNDLHQRNVGTTSEHILSNVLDGAGDALFTTFNIPGVSKAKKLTECFAFPHRFDG</sequence>
<organism evidence="1 2">
    <name type="scientific">Streblomastix strix</name>
    <dbReference type="NCBI Taxonomy" id="222440"/>
    <lineage>
        <taxon>Eukaryota</taxon>
        <taxon>Metamonada</taxon>
        <taxon>Preaxostyla</taxon>
        <taxon>Oxymonadida</taxon>
        <taxon>Streblomastigidae</taxon>
        <taxon>Streblomastix</taxon>
    </lineage>
</organism>
<protein>
    <submittedName>
        <fullName evidence="1">Uncharacterized protein</fullName>
    </submittedName>
</protein>
<dbReference type="AlphaFoldDB" id="A0A5J4TQ36"/>
<accession>A0A5J4TQ36</accession>